<dbReference type="GO" id="GO:0030170">
    <property type="term" value="F:pyridoxal phosphate binding"/>
    <property type="evidence" value="ECO:0007669"/>
    <property type="project" value="InterPro"/>
</dbReference>
<dbReference type="GO" id="GO:0008117">
    <property type="term" value="F:sphinganine-1-phosphate aldolase activity"/>
    <property type="evidence" value="ECO:0007669"/>
    <property type="project" value="UniProtKB-EC"/>
</dbReference>
<dbReference type="Proteomes" id="UP000054359">
    <property type="component" value="Unassembled WGS sequence"/>
</dbReference>
<dbReference type="InterPro" id="IPR050477">
    <property type="entry name" value="GrpII_AminoAcid_Decarb"/>
</dbReference>
<dbReference type="FunFam" id="3.40.640.10:FF:000020">
    <property type="entry name" value="sphingosine-1-phosphate lyase 1"/>
    <property type="match status" value="1"/>
</dbReference>
<dbReference type="SUPFAM" id="SSF53383">
    <property type="entry name" value="PLP-dependent transferases"/>
    <property type="match status" value="1"/>
</dbReference>
<dbReference type="STRING" id="407821.A0A087UTY5"/>
<dbReference type="CDD" id="cd06450">
    <property type="entry name" value="DOPA_deC_like"/>
    <property type="match status" value="1"/>
</dbReference>
<keyword evidence="8" id="KW-0746">Sphingolipid metabolism</keyword>
<dbReference type="InterPro" id="IPR015421">
    <property type="entry name" value="PyrdxlP-dep_Trfase_major"/>
</dbReference>
<evidence type="ECO:0000256" key="7">
    <source>
        <dbReference type="ARBA" id="ARBA00022898"/>
    </source>
</evidence>
<dbReference type="Gene3D" id="6.10.140.2150">
    <property type="match status" value="1"/>
</dbReference>
<keyword evidence="9" id="KW-1133">Transmembrane helix</keyword>
<evidence type="ECO:0000256" key="9">
    <source>
        <dbReference type="ARBA" id="ARBA00022989"/>
    </source>
</evidence>
<evidence type="ECO:0000256" key="14">
    <source>
        <dbReference type="ARBA" id="ARBA00038965"/>
    </source>
</evidence>
<dbReference type="GO" id="GO:0030149">
    <property type="term" value="P:sphingolipid catabolic process"/>
    <property type="evidence" value="ECO:0007669"/>
    <property type="project" value="TreeGrafter"/>
</dbReference>
<organism evidence="18 19">
    <name type="scientific">Stegodyphus mimosarum</name>
    <name type="common">African social velvet spider</name>
    <dbReference type="NCBI Taxonomy" id="407821"/>
    <lineage>
        <taxon>Eukaryota</taxon>
        <taxon>Metazoa</taxon>
        <taxon>Ecdysozoa</taxon>
        <taxon>Arthropoda</taxon>
        <taxon>Chelicerata</taxon>
        <taxon>Arachnida</taxon>
        <taxon>Araneae</taxon>
        <taxon>Araneomorphae</taxon>
        <taxon>Entelegynae</taxon>
        <taxon>Eresoidea</taxon>
        <taxon>Eresidae</taxon>
        <taxon>Stegodyphus</taxon>
    </lineage>
</organism>
<dbReference type="InterPro" id="IPR015422">
    <property type="entry name" value="PyrdxlP-dep_Trfase_small"/>
</dbReference>
<evidence type="ECO:0000256" key="4">
    <source>
        <dbReference type="ARBA" id="ARBA00004991"/>
    </source>
</evidence>
<feature type="non-terminal residue" evidence="18">
    <location>
        <position position="551"/>
    </location>
</feature>
<evidence type="ECO:0000313" key="18">
    <source>
        <dbReference type="EMBL" id="KFM80824.1"/>
    </source>
</evidence>
<evidence type="ECO:0000256" key="11">
    <source>
        <dbReference type="ARBA" id="ARBA00023136"/>
    </source>
</evidence>
<evidence type="ECO:0000256" key="16">
    <source>
        <dbReference type="PIRSR" id="PIRSR602129-50"/>
    </source>
</evidence>
<proteinExistence type="inferred from homology"/>
<keyword evidence="5" id="KW-0812">Transmembrane</keyword>
<keyword evidence="10" id="KW-0443">Lipid metabolism</keyword>
<dbReference type="Gene3D" id="3.40.640.10">
    <property type="entry name" value="Type I PLP-dependent aspartate aminotransferase-like (Major domain)"/>
    <property type="match status" value="1"/>
</dbReference>
<evidence type="ECO:0000256" key="13">
    <source>
        <dbReference type="ARBA" id="ARBA00038302"/>
    </source>
</evidence>
<gene>
    <name evidence="18" type="ORF">X975_17936</name>
</gene>
<keyword evidence="11" id="KW-0472">Membrane</keyword>
<evidence type="ECO:0000256" key="3">
    <source>
        <dbReference type="ARBA" id="ARBA00004760"/>
    </source>
</evidence>
<evidence type="ECO:0000256" key="1">
    <source>
        <dbReference type="ARBA" id="ARBA00001933"/>
    </source>
</evidence>
<comment type="pathway">
    <text evidence="4">Sphingolipid metabolism.</text>
</comment>
<evidence type="ECO:0000256" key="17">
    <source>
        <dbReference type="RuleBase" id="RU000382"/>
    </source>
</evidence>
<keyword evidence="19" id="KW-1185">Reference proteome</keyword>
<keyword evidence="7 16" id="KW-0663">Pyridoxal phosphate</keyword>
<dbReference type="InterPro" id="IPR002129">
    <property type="entry name" value="PyrdxlP-dep_de-COase"/>
</dbReference>
<keyword evidence="12 17" id="KW-0456">Lyase</keyword>
<protein>
    <recommendedName>
        <fullName evidence="14">sphinganine-1-phosphate aldolase</fullName>
        <ecNumber evidence="14">4.1.2.27</ecNumber>
    </recommendedName>
    <alternativeName>
        <fullName evidence="15">Sphingosine-1-phosphate aldolase</fullName>
    </alternativeName>
</protein>
<comment type="subcellular location">
    <subcellularLocation>
        <location evidence="2">Endoplasmic reticulum membrane</location>
        <topology evidence="2">Single-pass membrane protein</topology>
    </subcellularLocation>
</comment>
<dbReference type="OrthoDB" id="10254570at2759"/>
<keyword evidence="6" id="KW-0256">Endoplasmic reticulum</keyword>
<evidence type="ECO:0000256" key="6">
    <source>
        <dbReference type="ARBA" id="ARBA00022824"/>
    </source>
</evidence>
<dbReference type="PANTHER" id="PTHR42735:SF6">
    <property type="entry name" value="SPHINGOSINE-1-PHOSPHATE LYASE 1"/>
    <property type="match status" value="1"/>
</dbReference>
<dbReference type="GO" id="GO:0019752">
    <property type="term" value="P:carboxylic acid metabolic process"/>
    <property type="evidence" value="ECO:0007669"/>
    <property type="project" value="InterPro"/>
</dbReference>
<evidence type="ECO:0000256" key="12">
    <source>
        <dbReference type="ARBA" id="ARBA00023239"/>
    </source>
</evidence>
<evidence type="ECO:0000256" key="5">
    <source>
        <dbReference type="ARBA" id="ARBA00022692"/>
    </source>
</evidence>
<dbReference type="FunFam" id="6.10.140.2150:FF:000001">
    <property type="entry name" value="Sphingosine-1-phosphate lyase 1"/>
    <property type="match status" value="1"/>
</dbReference>
<evidence type="ECO:0000256" key="15">
    <source>
        <dbReference type="ARBA" id="ARBA00042568"/>
    </source>
</evidence>
<evidence type="ECO:0000256" key="2">
    <source>
        <dbReference type="ARBA" id="ARBA00004389"/>
    </source>
</evidence>
<dbReference type="GO" id="GO:0005789">
    <property type="term" value="C:endoplasmic reticulum membrane"/>
    <property type="evidence" value="ECO:0007669"/>
    <property type="project" value="UniProtKB-SubCell"/>
</dbReference>
<dbReference type="PANTHER" id="PTHR42735">
    <property type="match status" value="1"/>
</dbReference>
<accession>A0A087UTY5</accession>
<evidence type="ECO:0000256" key="10">
    <source>
        <dbReference type="ARBA" id="ARBA00023098"/>
    </source>
</evidence>
<comment type="similarity">
    <text evidence="13">Belongs to the group II decarboxylase family. Sphingosine-1-phosphate lyase subfamily.</text>
</comment>
<evidence type="ECO:0000313" key="19">
    <source>
        <dbReference type="Proteomes" id="UP000054359"/>
    </source>
</evidence>
<dbReference type="OMA" id="FKDHQFT"/>
<dbReference type="EC" id="4.1.2.27" evidence="14"/>
<name>A0A087UTY5_STEMI</name>
<dbReference type="Gene3D" id="3.90.1150.10">
    <property type="entry name" value="Aspartate Aminotransferase, domain 1"/>
    <property type="match status" value="1"/>
</dbReference>
<dbReference type="AlphaFoldDB" id="A0A087UTY5"/>
<dbReference type="Pfam" id="PF00282">
    <property type="entry name" value="Pyridoxal_deC"/>
    <property type="match status" value="1"/>
</dbReference>
<comment type="pathway">
    <text evidence="3">Lipid metabolism; sphingolipid metabolism.</text>
</comment>
<reference evidence="18 19" key="1">
    <citation type="submission" date="2013-11" db="EMBL/GenBank/DDBJ databases">
        <title>Genome sequencing of Stegodyphus mimosarum.</title>
        <authorList>
            <person name="Bechsgaard J."/>
        </authorList>
    </citation>
    <scope>NUCLEOTIDE SEQUENCE [LARGE SCALE GENOMIC DNA]</scope>
</reference>
<feature type="modified residue" description="N6-(pyridoxal phosphate)lysine" evidence="16">
    <location>
        <position position="341"/>
    </location>
</feature>
<sequence>MDSEFNISKLTVTAKNFVNEMCHGLEPWEIILCTFVTMSLIFYLTLWLEDMYRDGISQRFWYFLRQLPFVKQSIEKKMKSSSDQVENELLKGLENKVFLRKIPETRWNSEDILKEIGKYLSFGRYSWQEGYVSGAVYPGNDESLKLLMKNVYGETGYTNPLHPDVFPGIRVMEAEIIQMVSSLFNAPQAVGTVTSGGTESIFLACKAYRDYAKFEKGIKNPNMVIPVTAHAAFDKAAQILKVKVKHVKFDPLTTKVDLKAMKNAVDRNTCMIVGSAPAFPHGSIDPIEEIAKLGLKKKIPVHVDACLGGFLLPFMERAGFIVPAFDFSVPGVTSISVDTHKYAFAPKGSSIILYRDKIYRHYQFSVQPDWPGGIYGTPNLSGSRSGGVIATCWASLLYHGEDIYIKSTQKIISVTKYIEKGLKKIDHIFVYGCPEVSVIAIGSKSFDIYRLSSTLTERGWNLNILQFPAGFHICITMQHTYEGVADKFLTDIEQCTAEIMKNPSLPTSGTAAIYGMAQQIPDRSLVSELVWAYLDACYSIKNPEVENGIVK</sequence>
<dbReference type="InterPro" id="IPR015424">
    <property type="entry name" value="PyrdxlP-dep_Trfase"/>
</dbReference>
<dbReference type="EMBL" id="KK121599">
    <property type="protein sequence ID" value="KFM80824.1"/>
    <property type="molecule type" value="Genomic_DNA"/>
</dbReference>
<comment type="cofactor">
    <cofactor evidence="1 16 17">
        <name>pyridoxal 5'-phosphate</name>
        <dbReference type="ChEBI" id="CHEBI:597326"/>
    </cofactor>
</comment>
<evidence type="ECO:0000256" key="8">
    <source>
        <dbReference type="ARBA" id="ARBA00022919"/>
    </source>
</evidence>